<proteinExistence type="predicted"/>
<dbReference type="EMBL" id="CAVMJV010000034">
    <property type="protein sequence ID" value="CAK5077897.1"/>
    <property type="molecule type" value="Genomic_DNA"/>
</dbReference>
<gene>
    <name evidence="1" type="ORF">MENTE1834_LOCUS24917</name>
</gene>
<reference evidence="1" key="1">
    <citation type="submission" date="2023-11" db="EMBL/GenBank/DDBJ databases">
        <authorList>
            <person name="Poullet M."/>
        </authorList>
    </citation>
    <scope>NUCLEOTIDE SEQUENCE</scope>
    <source>
        <strain evidence="1">E1834</strain>
    </source>
</reference>
<keyword evidence="2" id="KW-1185">Reference proteome</keyword>
<organism evidence="1 2">
    <name type="scientific">Meloidogyne enterolobii</name>
    <name type="common">Root-knot nematode worm</name>
    <name type="synonym">Meloidogyne mayaguensis</name>
    <dbReference type="NCBI Taxonomy" id="390850"/>
    <lineage>
        <taxon>Eukaryota</taxon>
        <taxon>Metazoa</taxon>
        <taxon>Ecdysozoa</taxon>
        <taxon>Nematoda</taxon>
        <taxon>Chromadorea</taxon>
        <taxon>Rhabditida</taxon>
        <taxon>Tylenchina</taxon>
        <taxon>Tylenchomorpha</taxon>
        <taxon>Tylenchoidea</taxon>
        <taxon>Meloidogynidae</taxon>
        <taxon>Meloidogyninae</taxon>
        <taxon>Meloidogyne</taxon>
    </lineage>
</organism>
<sequence>MNSTQNSDTPDNNHAENKHLIFNSIKKKMTGFVFKEDKANNITHCTFCQREFVEDEAIVKNTCGHYYHYECFEGKKNCPSCHSPLKLITNKDASALNEKLKLFDLGLEDKLCF</sequence>
<name>A0ACB0ZFR4_MELEN</name>
<dbReference type="Proteomes" id="UP001497535">
    <property type="component" value="Unassembled WGS sequence"/>
</dbReference>
<comment type="caution">
    <text evidence="1">The sequence shown here is derived from an EMBL/GenBank/DDBJ whole genome shotgun (WGS) entry which is preliminary data.</text>
</comment>
<protein>
    <submittedName>
        <fullName evidence="1">Uncharacterized protein</fullName>
    </submittedName>
</protein>
<evidence type="ECO:0000313" key="2">
    <source>
        <dbReference type="Proteomes" id="UP001497535"/>
    </source>
</evidence>
<accession>A0ACB0ZFR4</accession>
<evidence type="ECO:0000313" key="1">
    <source>
        <dbReference type="EMBL" id="CAK5077897.1"/>
    </source>
</evidence>